<organism evidence="3 4">
    <name type="scientific">Streptomyces botrytidirepellens</name>
    <dbReference type="NCBI Taxonomy" id="2486417"/>
    <lineage>
        <taxon>Bacteria</taxon>
        <taxon>Bacillati</taxon>
        <taxon>Actinomycetota</taxon>
        <taxon>Actinomycetes</taxon>
        <taxon>Kitasatosporales</taxon>
        <taxon>Streptomycetaceae</taxon>
        <taxon>Streptomyces</taxon>
    </lineage>
</organism>
<protein>
    <submittedName>
        <fullName evidence="3">Uncharacterized protein</fullName>
    </submittedName>
</protein>
<keyword evidence="2" id="KW-0472">Membrane</keyword>
<dbReference type="EMBL" id="RIBZ01000330">
    <property type="protein sequence ID" value="RNG17688.1"/>
    <property type="molecule type" value="Genomic_DNA"/>
</dbReference>
<feature type="region of interest" description="Disordered" evidence="1">
    <location>
        <begin position="1"/>
        <end position="120"/>
    </location>
</feature>
<proteinExistence type="predicted"/>
<feature type="compositionally biased region" description="Low complexity" evidence="1">
    <location>
        <begin position="97"/>
        <end position="107"/>
    </location>
</feature>
<feature type="compositionally biased region" description="Low complexity" evidence="1">
    <location>
        <begin position="76"/>
        <end position="87"/>
    </location>
</feature>
<feature type="transmembrane region" description="Helical" evidence="2">
    <location>
        <begin position="123"/>
        <end position="144"/>
    </location>
</feature>
<feature type="compositionally biased region" description="Low complexity" evidence="1">
    <location>
        <begin position="25"/>
        <end position="37"/>
    </location>
</feature>
<keyword evidence="2" id="KW-0812">Transmembrane</keyword>
<evidence type="ECO:0000256" key="2">
    <source>
        <dbReference type="SAM" id="Phobius"/>
    </source>
</evidence>
<comment type="caution">
    <text evidence="3">The sequence shown here is derived from an EMBL/GenBank/DDBJ whole genome shotgun (WGS) entry which is preliminary data.</text>
</comment>
<evidence type="ECO:0000256" key="1">
    <source>
        <dbReference type="SAM" id="MobiDB-lite"/>
    </source>
</evidence>
<keyword evidence="4" id="KW-1185">Reference proteome</keyword>
<sequence length="325" mass="33305">MFGTCHAASRRGTMSYQQPPPQPGPYGAQPGPHGAGQPPVPNPYAQPTGYGHPQPAQPGQPGGYAAPPPYNGGGPYASPANPYAQQPPQAPQPGQPGQPQQGFYGEQPTPPAAPGGRGKGRTIGMAVGALAVVGALTAGGFLLFGGDSGPYKLTTPKTVAEEYQRQGSGTDDGDLSAAGKKDLQQVPVVKDPHLVAADYQTDGKEMLKFTGVWGEVTDPERGADLALAVIVKALQDNGTAQAKGTPQEFSPDGFDGDVMKCQSLKFTSDQGSMEAPACVWGDKSTLGVAVMADPAGAVLGGSMSLEDAAELTAKVREDARVEIDN</sequence>
<evidence type="ECO:0000313" key="4">
    <source>
        <dbReference type="Proteomes" id="UP000275401"/>
    </source>
</evidence>
<feature type="compositionally biased region" description="Low complexity" evidence="1">
    <location>
        <begin position="49"/>
        <end position="65"/>
    </location>
</feature>
<reference evidence="3 4" key="1">
    <citation type="submission" date="2018-11" db="EMBL/GenBank/DDBJ databases">
        <title>The Potential of Streptomyces as Biocontrol Agents against the Tomato grey mould, Botrytis cinerea (Gray mold) Frontiers in Microbiology.</title>
        <authorList>
            <person name="Li D."/>
        </authorList>
    </citation>
    <scope>NUCLEOTIDE SEQUENCE [LARGE SCALE GENOMIC DNA]</scope>
    <source>
        <strain evidence="3 4">NEAU-LD23</strain>
    </source>
</reference>
<evidence type="ECO:0000313" key="3">
    <source>
        <dbReference type="EMBL" id="RNG17688.1"/>
    </source>
</evidence>
<name>A0A3M8VJA2_9ACTN</name>
<keyword evidence="2" id="KW-1133">Transmembrane helix</keyword>
<dbReference type="AlphaFoldDB" id="A0A3M8VJA2"/>
<gene>
    <name evidence="3" type="ORF">EEJ42_29880</name>
</gene>
<dbReference type="Proteomes" id="UP000275401">
    <property type="component" value="Unassembled WGS sequence"/>
</dbReference>
<accession>A0A3M8VJA2</accession>